<accession>A0A5C0XTT2</accession>
<dbReference type="GeneID" id="41713710"/>
<reference evidence="1 2" key="1">
    <citation type="submission" date="2017-08" db="EMBL/GenBank/DDBJ databases">
        <title>Resequencing and Reannotation of the genome of Pyrococcus furiosus type strain DSM3638.</title>
        <authorList>
            <person name="Reichelt R.M."/>
            <person name="Bunk B."/>
        </authorList>
    </citation>
    <scope>NUCLEOTIDE SEQUENCE [LARGE SCALE GENOMIC DNA]</scope>
    <source>
        <strain evidence="1 2">DSM 3638</strain>
    </source>
</reference>
<dbReference type="OrthoDB" id="85233at2157"/>
<proteinExistence type="predicted"/>
<organism evidence="1 2">
    <name type="scientific">Pyrococcus furiosus (strain ATCC 43587 / DSM 3638 / JCM 8422 / Vc1)</name>
    <dbReference type="NCBI Taxonomy" id="186497"/>
    <lineage>
        <taxon>Archaea</taxon>
        <taxon>Methanobacteriati</taxon>
        <taxon>Methanobacteriota</taxon>
        <taxon>Thermococci</taxon>
        <taxon>Thermococcales</taxon>
        <taxon>Thermococcaceae</taxon>
        <taxon>Pyrococcus</taxon>
    </lineage>
</organism>
<evidence type="ECO:0008006" key="3">
    <source>
        <dbReference type="Google" id="ProtNLM"/>
    </source>
</evidence>
<sequence length="260" mass="29931">MYERSEEDTRLFDVEELDYIFGSELMGKGTIVTIMYDAFSLGWALGFEIFKKLLHKNSFGVIHNYTLPVIKLASRAMFVGLDIHEVAKKNKLLIVDVFGSKYNVPSYNGMSFQIPDLTPETLHPKITNIYYEKIFPVVGDRKIVKLVYILDGLTTMVGEDVAIKLLNTEVAWIANMYEKRKIVDIFLLNTDIVSKKFIAWTASLSDIVIVFQSLLEERKEDKIKERMIIIKSPSKEFEPTTFEFNVTVSDEGFHSLNFKK</sequence>
<name>A0A5C0XTT2_PYRFU</name>
<evidence type="ECO:0000313" key="2">
    <source>
        <dbReference type="Proteomes" id="UP000324354"/>
    </source>
</evidence>
<evidence type="ECO:0000313" key="1">
    <source>
        <dbReference type="EMBL" id="QEK79728.1"/>
    </source>
</evidence>
<dbReference type="Gene3D" id="3.40.50.300">
    <property type="entry name" value="P-loop containing nucleotide triphosphate hydrolases"/>
    <property type="match status" value="1"/>
</dbReference>
<dbReference type="AlphaFoldDB" id="A0A5C0XTT2"/>
<gene>
    <name evidence="1" type="ORF">PFDSM3638_09505</name>
</gene>
<dbReference type="GeneID" id="13301290"/>
<dbReference type="InterPro" id="IPR027417">
    <property type="entry name" value="P-loop_NTPase"/>
</dbReference>
<dbReference type="EMBL" id="CP023154">
    <property type="protein sequence ID" value="QEK79728.1"/>
    <property type="molecule type" value="Genomic_DNA"/>
</dbReference>
<dbReference type="Proteomes" id="UP000324354">
    <property type="component" value="Chromosome"/>
</dbReference>
<dbReference type="RefSeq" id="WP_014835541.1">
    <property type="nucleotide sequence ID" value="NC_003413.1"/>
</dbReference>
<protein>
    <recommendedName>
        <fullName evidence="3">KaiC-like domain-containing protein</fullName>
    </recommendedName>
</protein>